<proteinExistence type="predicted"/>
<comment type="caution">
    <text evidence="2">The sequence shown here is derived from an EMBL/GenBank/DDBJ whole genome shotgun (WGS) entry which is preliminary data.</text>
</comment>
<dbReference type="InterPro" id="IPR030489">
    <property type="entry name" value="TR_Rrf2-type_CS"/>
</dbReference>
<dbReference type="RefSeq" id="WP_394486424.1">
    <property type="nucleotide sequence ID" value="NZ_JBIGIA010000002.1"/>
</dbReference>
<dbReference type="Gene3D" id="1.10.10.10">
    <property type="entry name" value="Winged helix-like DNA-binding domain superfamily/Winged helix DNA-binding domain"/>
    <property type="match status" value="1"/>
</dbReference>
<keyword evidence="3" id="KW-1185">Reference proteome</keyword>
<dbReference type="NCBIfam" id="TIGR00738">
    <property type="entry name" value="rrf2_super"/>
    <property type="match status" value="1"/>
</dbReference>
<evidence type="ECO:0000256" key="1">
    <source>
        <dbReference type="ARBA" id="ARBA00023125"/>
    </source>
</evidence>
<organism evidence="2 3">
    <name type="scientific">Pelomonas nitida</name>
    <dbReference type="NCBI Taxonomy" id="3299027"/>
    <lineage>
        <taxon>Bacteria</taxon>
        <taxon>Pseudomonadati</taxon>
        <taxon>Pseudomonadota</taxon>
        <taxon>Betaproteobacteria</taxon>
        <taxon>Burkholderiales</taxon>
        <taxon>Sphaerotilaceae</taxon>
        <taxon>Roseateles</taxon>
    </lineage>
</organism>
<evidence type="ECO:0000313" key="3">
    <source>
        <dbReference type="Proteomes" id="UP001606305"/>
    </source>
</evidence>
<dbReference type="InterPro" id="IPR036390">
    <property type="entry name" value="WH_DNA-bd_sf"/>
</dbReference>
<dbReference type="InterPro" id="IPR036388">
    <property type="entry name" value="WH-like_DNA-bd_sf"/>
</dbReference>
<sequence length="175" mass="18434">MLNFTLSSRAYIAVAAMVSLERCAQESPLALPQLCAHLDISLSSVEQVFGPLRRGGLVQSLRGPGGGYQLARAARDISIADIVAAVDKAPKAGTSTSKLQGSWPLLSRAMTRCLAAVSLQDLVNDEPEAHQADPCDEAGHALRRGISTRPVLEPVRIPTHANSVFALAAALIDAD</sequence>
<protein>
    <submittedName>
        <fullName evidence="2">RrF2 family transcriptional regulator</fullName>
    </submittedName>
</protein>
<dbReference type="Pfam" id="PF02082">
    <property type="entry name" value="Rrf2"/>
    <property type="match status" value="1"/>
</dbReference>
<dbReference type="EMBL" id="JBIGIA010000002">
    <property type="protein sequence ID" value="MFG6455762.1"/>
    <property type="molecule type" value="Genomic_DNA"/>
</dbReference>
<dbReference type="SUPFAM" id="SSF46785">
    <property type="entry name" value="Winged helix' DNA-binding domain"/>
    <property type="match status" value="1"/>
</dbReference>
<name>A0ABW7G1M1_9BURK</name>
<accession>A0ABW7G1M1</accession>
<dbReference type="PROSITE" id="PS01332">
    <property type="entry name" value="HTH_RRF2_1"/>
    <property type="match status" value="1"/>
</dbReference>
<evidence type="ECO:0000313" key="2">
    <source>
        <dbReference type="EMBL" id="MFG6455762.1"/>
    </source>
</evidence>
<dbReference type="PANTHER" id="PTHR33221">
    <property type="entry name" value="WINGED HELIX-TURN-HELIX TRANSCRIPTIONAL REGULATOR, RRF2 FAMILY"/>
    <property type="match status" value="1"/>
</dbReference>
<keyword evidence="1" id="KW-0238">DNA-binding</keyword>
<dbReference type="Proteomes" id="UP001606305">
    <property type="component" value="Unassembled WGS sequence"/>
</dbReference>
<dbReference type="PANTHER" id="PTHR33221:SF5">
    <property type="entry name" value="HTH-TYPE TRANSCRIPTIONAL REGULATOR ISCR"/>
    <property type="match status" value="1"/>
</dbReference>
<dbReference type="InterPro" id="IPR000944">
    <property type="entry name" value="Tscrpt_reg_Rrf2"/>
</dbReference>
<gene>
    <name evidence="2" type="ORF">ACG00X_02850</name>
</gene>
<reference evidence="2 3" key="1">
    <citation type="submission" date="2024-09" db="EMBL/GenBank/DDBJ databases">
        <title>Novel species of the genus Pelomonas and Roseateles isolated from streams.</title>
        <authorList>
            <person name="Lu H."/>
        </authorList>
    </citation>
    <scope>NUCLEOTIDE SEQUENCE [LARGE SCALE GENOMIC DNA]</scope>
    <source>
        <strain evidence="2 3">BYS96W</strain>
    </source>
</reference>
<dbReference type="PROSITE" id="PS51197">
    <property type="entry name" value="HTH_RRF2_2"/>
    <property type="match status" value="1"/>
</dbReference>